<organism evidence="1 2">
    <name type="scientific">Noviherbaspirillum pedocola</name>
    <dbReference type="NCBI Taxonomy" id="2801341"/>
    <lineage>
        <taxon>Bacteria</taxon>
        <taxon>Pseudomonadati</taxon>
        <taxon>Pseudomonadota</taxon>
        <taxon>Betaproteobacteria</taxon>
        <taxon>Burkholderiales</taxon>
        <taxon>Oxalobacteraceae</taxon>
        <taxon>Noviherbaspirillum</taxon>
    </lineage>
</organism>
<dbReference type="Proteomes" id="UP000622890">
    <property type="component" value="Unassembled WGS sequence"/>
</dbReference>
<accession>A0A934SY47</accession>
<gene>
    <name evidence="1" type="ORF">JJB74_30635</name>
</gene>
<dbReference type="RefSeq" id="WP_200598360.1">
    <property type="nucleotide sequence ID" value="NZ_JAEPBG010000033.1"/>
</dbReference>
<name>A0A934SY47_9BURK</name>
<proteinExistence type="predicted"/>
<comment type="caution">
    <text evidence="1">The sequence shown here is derived from an EMBL/GenBank/DDBJ whole genome shotgun (WGS) entry which is preliminary data.</text>
</comment>
<evidence type="ECO:0000313" key="1">
    <source>
        <dbReference type="EMBL" id="MBK4738991.1"/>
    </source>
</evidence>
<evidence type="ECO:0000313" key="2">
    <source>
        <dbReference type="Proteomes" id="UP000622890"/>
    </source>
</evidence>
<reference evidence="1" key="1">
    <citation type="submission" date="2021-01" db="EMBL/GenBank/DDBJ databases">
        <title>Genome sequence of strain Noviherbaspirillum sp. DKR-6.</title>
        <authorList>
            <person name="Chaudhary D.K."/>
        </authorList>
    </citation>
    <scope>NUCLEOTIDE SEQUENCE</scope>
    <source>
        <strain evidence="1">DKR-6</strain>
    </source>
</reference>
<dbReference type="EMBL" id="JAEPBG010000033">
    <property type="protein sequence ID" value="MBK4738991.1"/>
    <property type="molecule type" value="Genomic_DNA"/>
</dbReference>
<sequence>MKASIRERVSGARLRDGVPPLYRDEIVKGSDPAGVYTLVLCAHTERDVVHSAPLLQAFRRLGEPAINGVIVVGTVFT</sequence>
<protein>
    <submittedName>
        <fullName evidence="1">Uncharacterized protein</fullName>
    </submittedName>
</protein>
<keyword evidence="2" id="KW-1185">Reference proteome</keyword>
<dbReference type="AlphaFoldDB" id="A0A934SY47"/>